<proteinExistence type="predicted"/>
<dbReference type="InterPro" id="IPR012349">
    <property type="entry name" value="Split_barrel_FMN-bd"/>
</dbReference>
<name>A0A840Z027_9SPHN</name>
<dbReference type="PANTHER" id="PTHR35802">
    <property type="entry name" value="PROTEASE SYNTHASE AND SPORULATION PROTEIN PAI 2"/>
    <property type="match status" value="1"/>
</dbReference>
<evidence type="ECO:0000313" key="1">
    <source>
        <dbReference type="EMBL" id="MBB5719451.1"/>
    </source>
</evidence>
<dbReference type="Gene3D" id="2.30.110.10">
    <property type="entry name" value="Electron Transport, Fmn-binding Protein, Chain A"/>
    <property type="match status" value="1"/>
</dbReference>
<dbReference type="PANTHER" id="PTHR35802:SF1">
    <property type="entry name" value="PROTEASE SYNTHASE AND SPORULATION PROTEIN PAI 2"/>
    <property type="match status" value="1"/>
</dbReference>
<accession>A0A840Z027</accession>
<dbReference type="EMBL" id="JACIJI010000004">
    <property type="protein sequence ID" value="MBB5719451.1"/>
    <property type="molecule type" value="Genomic_DNA"/>
</dbReference>
<dbReference type="InterPro" id="IPR007396">
    <property type="entry name" value="TR_PAI2-type"/>
</dbReference>
<dbReference type="Pfam" id="PF04299">
    <property type="entry name" value="FMN_bind_2"/>
    <property type="match status" value="1"/>
</dbReference>
<dbReference type="SUPFAM" id="SSF50475">
    <property type="entry name" value="FMN-binding split barrel"/>
    <property type="match status" value="1"/>
</dbReference>
<dbReference type="RefSeq" id="WP_184004199.1">
    <property type="nucleotide sequence ID" value="NZ_BAABIF010000001.1"/>
</dbReference>
<gene>
    <name evidence="1" type="ORF">FHR23_002392</name>
</gene>
<evidence type="ECO:0000313" key="2">
    <source>
        <dbReference type="Proteomes" id="UP000554342"/>
    </source>
</evidence>
<dbReference type="PIRSF" id="PIRSF010372">
    <property type="entry name" value="PaiB"/>
    <property type="match status" value="1"/>
</dbReference>
<keyword evidence="2" id="KW-1185">Reference proteome</keyword>
<dbReference type="Proteomes" id="UP000554342">
    <property type="component" value="Unassembled WGS sequence"/>
</dbReference>
<dbReference type="AlphaFoldDB" id="A0A840Z027"/>
<comment type="caution">
    <text evidence="1">The sequence shown here is derived from an EMBL/GenBank/DDBJ whole genome shotgun (WGS) entry which is preliminary data.</text>
</comment>
<reference evidence="1 2" key="1">
    <citation type="submission" date="2020-08" db="EMBL/GenBank/DDBJ databases">
        <title>Genomic Encyclopedia of Type Strains, Phase IV (KMG-IV): sequencing the most valuable type-strain genomes for metagenomic binning, comparative biology and taxonomic classification.</title>
        <authorList>
            <person name="Goeker M."/>
        </authorList>
    </citation>
    <scope>NUCLEOTIDE SEQUENCE [LARGE SCALE GENOMIC DNA]</scope>
    <source>
        <strain evidence="1 2">DSM 27203</strain>
    </source>
</reference>
<organism evidence="1 2">
    <name type="scientific">Stakelama sediminis</name>
    <dbReference type="NCBI Taxonomy" id="463200"/>
    <lineage>
        <taxon>Bacteria</taxon>
        <taxon>Pseudomonadati</taxon>
        <taxon>Pseudomonadota</taxon>
        <taxon>Alphaproteobacteria</taxon>
        <taxon>Sphingomonadales</taxon>
        <taxon>Sphingomonadaceae</taxon>
        <taxon>Stakelama</taxon>
    </lineage>
</organism>
<protein>
    <submittedName>
        <fullName evidence="1">Transcriptional regulator</fullName>
    </submittedName>
</protein>
<sequence length="199" mass="22602">MHPNQAFHWQDRDAIRAFVEEVGFGTLFAATPDGPRVVHVPMVWDGPDALAFHIARGNALARHLEGISALFVVNGPDAYVSPDWYKAGPNEVPTWNYVAAELEGQVRRLDREALIAQIDRLTAREEARLNKQPWTRAKMEHRRFDAMLDAIIGFRLDIQAWRGTIKLNQNKPEAARLAAANTLEQHGRRAISHWMRTLP</sequence>